<evidence type="ECO:0000256" key="6">
    <source>
        <dbReference type="ARBA" id="ARBA00023010"/>
    </source>
</evidence>
<keyword evidence="5 11" id="KW-0653">Protein transport</keyword>
<keyword evidence="3 11" id="KW-0509">mRNA transport</keyword>
<name>A0ABD2QP37_9PLAT</name>
<dbReference type="AlphaFoldDB" id="A0ABD2QP37"/>
<dbReference type="GO" id="GO:0006368">
    <property type="term" value="P:transcription elongation by RNA polymerase II"/>
    <property type="evidence" value="ECO:0007669"/>
    <property type="project" value="UniProtKB-UniRule"/>
</dbReference>
<evidence type="ECO:0000313" key="12">
    <source>
        <dbReference type="EMBL" id="KAL3321162.1"/>
    </source>
</evidence>
<proteinExistence type="inferred from homology"/>
<evidence type="ECO:0000313" key="13">
    <source>
        <dbReference type="Proteomes" id="UP001626550"/>
    </source>
</evidence>
<dbReference type="GO" id="GO:0015031">
    <property type="term" value="P:protein transport"/>
    <property type="evidence" value="ECO:0007669"/>
    <property type="project" value="UniProtKB-KW"/>
</dbReference>
<dbReference type="InterPro" id="IPR018783">
    <property type="entry name" value="TF_ENY2"/>
</dbReference>
<protein>
    <recommendedName>
        <fullName evidence="11">Transcription and mRNA export factor ENY2</fullName>
    </recommendedName>
    <alternativeName>
        <fullName evidence="11">Enhancer of yellow 2 transcription factor homolog</fullName>
    </alternativeName>
</protein>
<dbReference type="GO" id="GO:0006325">
    <property type="term" value="P:chromatin organization"/>
    <property type="evidence" value="ECO:0007669"/>
    <property type="project" value="UniProtKB-KW"/>
</dbReference>
<dbReference type="PANTHER" id="PTHR12514">
    <property type="entry name" value="ENHANCER OF YELLOW 2 TRANSCRIPTION FACTOR"/>
    <property type="match status" value="1"/>
</dbReference>
<dbReference type="GO" id="GO:0070390">
    <property type="term" value="C:transcription export complex 2"/>
    <property type="evidence" value="ECO:0007669"/>
    <property type="project" value="UniProtKB-UniRule"/>
</dbReference>
<gene>
    <name evidence="12" type="primary">ENY2</name>
    <name evidence="12" type="ORF">Ciccas_000157</name>
</gene>
<comment type="similarity">
    <text evidence="11">Belongs to the ENY2 family.</text>
</comment>
<dbReference type="GO" id="GO:0000124">
    <property type="term" value="C:SAGA complex"/>
    <property type="evidence" value="ECO:0007669"/>
    <property type="project" value="UniProtKB-UniRule"/>
</dbReference>
<evidence type="ECO:0000256" key="1">
    <source>
        <dbReference type="ARBA" id="ARBA00004642"/>
    </source>
</evidence>
<reference evidence="12 13" key="1">
    <citation type="submission" date="2024-11" db="EMBL/GenBank/DDBJ databases">
        <title>Adaptive evolution of stress response genes in parasites aligns with host niche diversity.</title>
        <authorList>
            <person name="Hahn C."/>
            <person name="Resl P."/>
        </authorList>
    </citation>
    <scope>NUCLEOTIDE SEQUENCE [LARGE SCALE GENOMIC DNA]</scope>
    <source>
        <strain evidence="12">EGGRZ-B1_66</strain>
        <tissue evidence="12">Body</tissue>
    </source>
</reference>
<dbReference type="EMBL" id="JBJKFK010000008">
    <property type="protein sequence ID" value="KAL3321162.1"/>
    <property type="molecule type" value="Genomic_DNA"/>
</dbReference>
<evidence type="ECO:0000256" key="10">
    <source>
        <dbReference type="ARBA" id="ARBA00023242"/>
    </source>
</evidence>
<dbReference type="InterPro" id="IPR038212">
    <property type="entry name" value="TF_EnY2_sf"/>
</dbReference>
<dbReference type="Pfam" id="PF10163">
    <property type="entry name" value="EnY2"/>
    <property type="match status" value="1"/>
</dbReference>
<keyword evidence="10 11" id="KW-0539">Nucleus</keyword>
<keyword evidence="6 11" id="KW-0811">Translocation</keyword>
<evidence type="ECO:0000256" key="11">
    <source>
        <dbReference type="HAMAP-Rule" id="MF_03046"/>
    </source>
</evidence>
<keyword evidence="13" id="KW-1185">Reference proteome</keyword>
<comment type="subunit">
    <text evidence="11">Component of the nuclear pore complex (NPC)-associated TREX-2 complex (transcription and export complex 2). Component of the SAGA transcription coactivator-HAT complex. Within the SAGA complex, participates to a subcomplex of SAGA called the DUB module (deubiquitination module).</text>
</comment>
<accession>A0ABD2QP37</accession>
<keyword evidence="2 11" id="KW-0813">Transport</keyword>
<evidence type="ECO:0000256" key="7">
    <source>
        <dbReference type="ARBA" id="ARBA00023015"/>
    </source>
</evidence>
<dbReference type="GO" id="GO:0005654">
    <property type="term" value="C:nucleoplasm"/>
    <property type="evidence" value="ECO:0007669"/>
    <property type="project" value="UniProtKB-SubCell"/>
</dbReference>
<evidence type="ECO:0000256" key="9">
    <source>
        <dbReference type="ARBA" id="ARBA00023163"/>
    </source>
</evidence>
<dbReference type="GO" id="GO:0071819">
    <property type="term" value="C:DUBm complex"/>
    <property type="evidence" value="ECO:0007669"/>
    <property type="project" value="UniProtKB-UniRule"/>
</dbReference>
<sequence>MATVQEETARLKDYILTRLIETGQRDRLKDLLRTRLNESGWRDEIKDHCQSIFFAIINHLHSDVIRQKGLDNLTVDDLVTEITPVGRKKVPDFVKKELLQEITAFLTKETDSTS</sequence>
<keyword evidence="8 11" id="KW-0010">Activator</keyword>
<dbReference type="Proteomes" id="UP001626550">
    <property type="component" value="Unassembled WGS sequence"/>
</dbReference>
<dbReference type="GO" id="GO:0003713">
    <property type="term" value="F:transcription coactivator activity"/>
    <property type="evidence" value="ECO:0007669"/>
    <property type="project" value="UniProtKB-UniRule"/>
</dbReference>
<keyword evidence="4 11" id="KW-0156">Chromatin regulator</keyword>
<keyword evidence="7 11" id="KW-0805">Transcription regulation</keyword>
<evidence type="ECO:0000256" key="5">
    <source>
        <dbReference type="ARBA" id="ARBA00022927"/>
    </source>
</evidence>
<comment type="subcellular location">
    <subcellularLocation>
        <location evidence="1 11">Nucleus</location>
        <location evidence="1 11">Nucleoplasm</location>
    </subcellularLocation>
</comment>
<dbReference type="HAMAP" id="MF_03046">
    <property type="entry name" value="ENY2_Sus1"/>
    <property type="match status" value="1"/>
</dbReference>
<dbReference type="Gene3D" id="1.10.246.140">
    <property type="match status" value="1"/>
</dbReference>
<comment type="caution">
    <text evidence="12">The sequence shown here is derived from an EMBL/GenBank/DDBJ whole genome shotgun (WGS) entry which is preliminary data.</text>
</comment>
<dbReference type="FunFam" id="1.10.246.140:FF:000001">
    <property type="entry name" value="Transcription and mRNA export factor ENY2"/>
    <property type="match status" value="1"/>
</dbReference>
<comment type="function">
    <text evidence="11">Involved in mRNA export coupled transcription activation by association with both the TREX-2 and the SAGA complexes. The transcription regulatory histone acetylation (HAT) complex SAGA is a multiprotein complex that activates transcription by remodeling chromatin and mediating histone acetylation and deubiquitination. Within the SAGA complex, participates to a subcomplex that specifically deubiquitinates histones. The SAGA complex is recruited to specific gene promoters by activators, where it is required for transcription. The TREX-2 complex functions in docking export-competent ribonucleoprotein particles (mRNPs) to the nuclear entrance of the nuclear pore complex (nuclear basket). TREX-2 participates in mRNA export and accurate chromatin positioning in the nucleus by tethering genes to the nuclear periphery.</text>
</comment>
<keyword evidence="9 11" id="KW-0804">Transcription</keyword>
<evidence type="ECO:0000256" key="2">
    <source>
        <dbReference type="ARBA" id="ARBA00022448"/>
    </source>
</evidence>
<dbReference type="GO" id="GO:0005643">
    <property type="term" value="C:nuclear pore"/>
    <property type="evidence" value="ECO:0007669"/>
    <property type="project" value="UniProtKB-UniRule"/>
</dbReference>
<evidence type="ECO:0000256" key="8">
    <source>
        <dbReference type="ARBA" id="ARBA00023159"/>
    </source>
</evidence>
<dbReference type="GO" id="GO:0006406">
    <property type="term" value="P:mRNA export from nucleus"/>
    <property type="evidence" value="ECO:0007669"/>
    <property type="project" value="UniProtKB-UniRule"/>
</dbReference>
<evidence type="ECO:0000256" key="4">
    <source>
        <dbReference type="ARBA" id="ARBA00022853"/>
    </source>
</evidence>
<evidence type="ECO:0000256" key="3">
    <source>
        <dbReference type="ARBA" id="ARBA00022816"/>
    </source>
</evidence>
<organism evidence="12 13">
    <name type="scientific">Cichlidogyrus casuarinus</name>
    <dbReference type="NCBI Taxonomy" id="1844966"/>
    <lineage>
        <taxon>Eukaryota</taxon>
        <taxon>Metazoa</taxon>
        <taxon>Spiralia</taxon>
        <taxon>Lophotrochozoa</taxon>
        <taxon>Platyhelminthes</taxon>
        <taxon>Monogenea</taxon>
        <taxon>Monopisthocotylea</taxon>
        <taxon>Dactylogyridea</taxon>
        <taxon>Ancyrocephalidae</taxon>
        <taxon>Cichlidogyrus</taxon>
    </lineage>
</organism>